<dbReference type="OrthoDB" id="4926555at2759"/>
<comment type="similarity">
    <text evidence="4">Belongs to the RBT5 family.</text>
</comment>
<keyword evidence="12" id="KW-0449">Lipoprotein</keyword>
<evidence type="ECO:0000256" key="7">
    <source>
        <dbReference type="ARBA" id="ARBA00022692"/>
    </source>
</evidence>
<keyword evidence="6" id="KW-0325">Glycoprotein</keyword>
<feature type="domain" description="Rhodopsin" evidence="16">
    <location>
        <begin position="111"/>
        <end position="356"/>
    </location>
</feature>
<evidence type="ECO:0000313" key="17">
    <source>
        <dbReference type="EMBL" id="KAH0968459.1"/>
    </source>
</evidence>
<dbReference type="EMBL" id="JAIZPD010000001">
    <property type="protein sequence ID" value="KAH0968459.1"/>
    <property type="molecule type" value="Genomic_DNA"/>
</dbReference>
<dbReference type="PANTHER" id="PTHR33048:SF143">
    <property type="entry name" value="EXTRACELLULAR MEMBRANE PROTEIN CFEM DOMAIN-CONTAINING PROTEIN-RELATED"/>
    <property type="match status" value="1"/>
</dbReference>
<dbReference type="AlphaFoldDB" id="A0A9P8NA06"/>
<evidence type="ECO:0000256" key="2">
    <source>
        <dbReference type="ARBA" id="ARBA00004589"/>
    </source>
</evidence>
<keyword evidence="7 14" id="KW-0812">Transmembrane</keyword>
<evidence type="ECO:0000259" key="15">
    <source>
        <dbReference type="Pfam" id="PF05730"/>
    </source>
</evidence>
<dbReference type="Proteomes" id="UP000824596">
    <property type="component" value="Unassembled WGS sequence"/>
</dbReference>
<feature type="transmembrane region" description="Helical" evidence="14">
    <location>
        <begin position="130"/>
        <end position="151"/>
    </location>
</feature>
<evidence type="ECO:0000256" key="10">
    <source>
        <dbReference type="ARBA" id="ARBA00023136"/>
    </source>
</evidence>
<dbReference type="PANTHER" id="PTHR33048">
    <property type="entry name" value="PTH11-LIKE INTEGRAL MEMBRANE PROTEIN (AFU_ORTHOLOGUE AFUA_5G11245)"/>
    <property type="match status" value="1"/>
</dbReference>
<dbReference type="GO" id="GO:0098552">
    <property type="term" value="C:side of membrane"/>
    <property type="evidence" value="ECO:0007669"/>
    <property type="project" value="UniProtKB-KW"/>
</dbReference>
<reference evidence="17" key="1">
    <citation type="submission" date="2021-09" db="EMBL/GenBank/DDBJ databases">
        <title>A high-quality genome of the endoparasitic fungus Hirsutella rhossiliensis with a comparison of Hirsutella genomes reveals transposable elements contributing to genome size variation.</title>
        <authorList>
            <person name="Lin R."/>
            <person name="Jiao Y."/>
            <person name="Sun X."/>
            <person name="Ling J."/>
            <person name="Xie B."/>
            <person name="Cheng X."/>
        </authorList>
    </citation>
    <scope>NUCLEOTIDE SEQUENCE</scope>
    <source>
        <strain evidence="17">HR02</strain>
    </source>
</reference>
<organism evidence="17 18">
    <name type="scientific">Hirsutella rhossiliensis</name>
    <dbReference type="NCBI Taxonomy" id="111463"/>
    <lineage>
        <taxon>Eukaryota</taxon>
        <taxon>Fungi</taxon>
        <taxon>Dikarya</taxon>
        <taxon>Ascomycota</taxon>
        <taxon>Pezizomycotina</taxon>
        <taxon>Sordariomycetes</taxon>
        <taxon>Hypocreomycetidae</taxon>
        <taxon>Hypocreales</taxon>
        <taxon>Ophiocordycipitaceae</taxon>
        <taxon>Hirsutella</taxon>
    </lineage>
</organism>
<comment type="similarity">
    <text evidence="13">Belongs to the SAT4 family.</text>
</comment>
<feature type="transmembrane region" description="Helical" evidence="14">
    <location>
        <begin position="206"/>
        <end position="228"/>
    </location>
</feature>
<name>A0A9P8NA06_9HYPO</name>
<keyword evidence="10 14" id="KW-0472">Membrane</keyword>
<evidence type="ECO:0000256" key="14">
    <source>
        <dbReference type="SAM" id="Phobius"/>
    </source>
</evidence>
<evidence type="ECO:0000256" key="11">
    <source>
        <dbReference type="ARBA" id="ARBA00023157"/>
    </source>
</evidence>
<evidence type="ECO:0000313" key="18">
    <source>
        <dbReference type="Proteomes" id="UP000824596"/>
    </source>
</evidence>
<feature type="transmembrane region" description="Helical" evidence="14">
    <location>
        <begin position="95"/>
        <end position="118"/>
    </location>
</feature>
<dbReference type="GeneID" id="68350230"/>
<keyword evidence="9 14" id="KW-1133">Transmembrane helix</keyword>
<evidence type="ECO:0000256" key="12">
    <source>
        <dbReference type="ARBA" id="ARBA00023288"/>
    </source>
</evidence>
<dbReference type="RefSeq" id="XP_044725972.1">
    <property type="nucleotide sequence ID" value="XM_044859572.1"/>
</dbReference>
<feature type="transmembrane region" description="Helical" evidence="14">
    <location>
        <begin position="171"/>
        <end position="194"/>
    </location>
</feature>
<keyword evidence="5" id="KW-0964">Secreted</keyword>
<feature type="transmembrane region" description="Helical" evidence="14">
    <location>
        <begin position="260"/>
        <end position="280"/>
    </location>
</feature>
<feature type="domain" description="CFEM" evidence="15">
    <location>
        <begin position="25"/>
        <end position="82"/>
    </location>
</feature>
<keyword evidence="11" id="KW-1015">Disulfide bond</keyword>
<evidence type="ECO:0000259" key="16">
    <source>
        <dbReference type="Pfam" id="PF20684"/>
    </source>
</evidence>
<evidence type="ECO:0000256" key="4">
    <source>
        <dbReference type="ARBA" id="ARBA00010031"/>
    </source>
</evidence>
<sequence>MPVWLGQRDAPRPSSAAADFVLATLLPPCAVDCVTPTCSIADLACICRAGYYGVDEARSRCVIAACGFAESLSARNRTATACGAPVRDESARLTVMVASVFSLTAVFVALRLTFKLFFSAQRRLSIDDCFIVLASLVGISCFSVLLAGLNVHGLGRDSWALPPGEVAIFALYFYVVEILYLTLITLVRLTFTFFYLEIFSSRGVRILLWATVAFHVASGLTFVAKAIFQCFPVSYSWTRFDDRVNHQQHGRCLQVYASSWANAALSVAADLWLLAIPLTQLKRLNLHWKKKVAATLMFLAGAIGTIISVLRLRSIIHFAKSTNPTRDQFGIVWWSSIEVLVGMMCTCLPALRLILVRMWPRIFGVGSHQRSNLNLRRDFARRTQQHPTEPMVTIISRRKRWSAKRARASCVRWKTE</sequence>
<accession>A0A9P8NA06</accession>
<dbReference type="Pfam" id="PF20684">
    <property type="entry name" value="Fung_rhodopsin"/>
    <property type="match status" value="1"/>
</dbReference>
<comment type="subcellular location">
    <subcellularLocation>
        <location evidence="2">Membrane</location>
        <topology evidence="2">Lipid-anchor</topology>
        <topology evidence="2">GPI-anchor</topology>
    </subcellularLocation>
    <subcellularLocation>
        <location evidence="1">Membrane</location>
        <topology evidence="1">Multi-pass membrane protein</topology>
    </subcellularLocation>
    <subcellularLocation>
        <location evidence="3">Secreted</location>
    </subcellularLocation>
</comment>
<feature type="transmembrane region" description="Helical" evidence="14">
    <location>
        <begin position="331"/>
        <end position="351"/>
    </location>
</feature>
<dbReference type="InterPro" id="IPR052337">
    <property type="entry name" value="SAT4-like"/>
</dbReference>
<proteinExistence type="inferred from homology"/>
<dbReference type="InterPro" id="IPR049326">
    <property type="entry name" value="Rhodopsin_dom_fungi"/>
</dbReference>
<gene>
    <name evidence="17" type="ORF">HRG_01101</name>
</gene>
<evidence type="ECO:0000256" key="3">
    <source>
        <dbReference type="ARBA" id="ARBA00004613"/>
    </source>
</evidence>
<evidence type="ECO:0000256" key="6">
    <source>
        <dbReference type="ARBA" id="ARBA00022622"/>
    </source>
</evidence>
<evidence type="ECO:0000256" key="13">
    <source>
        <dbReference type="ARBA" id="ARBA00038359"/>
    </source>
</evidence>
<evidence type="ECO:0000256" key="5">
    <source>
        <dbReference type="ARBA" id="ARBA00022525"/>
    </source>
</evidence>
<feature type="transmembrane region" description="Helical" evidence="14">
    <location>
        <begin position="292"/>
        <end position="311"/>
    </location>
</feature>
<keyword evidence="6" id="KW-0336">GPI-anchor</keyword>
<keyword evidence="8" id="KW-0732">Signal</keyword>
<keyword evidence="18" id="KW-1185">Reference proteome</keyword>
<evidence type="ECO:0000256" key="8">
    <source>
        <dbReference type="ARBA" id="ARBA00022729"/>
    </source>
</evidence>
<dbReference type="GO" id="GO:0005576">
    <property type="term" value="C:extracellular region"/>
    <property type="evidence" value="ECO:0007669"/>
    <property type="project" value="UniProtKB-SubCell"/>
</dbReference>
<comment type="caution">
    <text evidence="17">The sequence shown here is derived from an EMBL/GenBank/DDBJ whole genome shotgun (WGS) entry which is preliminary data.</text>
</comment>
<dbReference type="Pfam" id="PF05730">
    <property type="entry name" value="CFEM"/>
    <property type="match status" value="1"/>
</dbReference>
<dbReference type="InterPro" id="IPR008427">
    <property type="entry name" value="Extracellular_membr_CFEM_dom"/>
</dbReference>
<evidence type="ECO:0000256" key="1">
    <source>
        <dbReference type="ARBA" id="ARBA00004141"/>
    </source>
</evidence>
<evidence type="ECO:0000256" key="9">
    <source>
        <dbReference type="ARBA" id="ARBA00022989"/>
    </source>
</evidence>
<protein>
    <submittedName>
        <fullName evidence="17">CFEM domain-containing protein</fullName>
    </submittedName>
</protein>